<accession>A0A2S8BDT7</accession>
<comment type="caution">
    <text evidence="1">The sequence shown here is derived from an EMBL/GenBank/DDBJ whole genome shotgun (WGS) entry which is preliminary data.</text>
</comment>
<sequence length="58" mass="5728">MKPSCSGSGGSASGNFSARFTVPVTSIACGAAQSTGMSVGWLLVASMPRQVPAGHTLD</sequence>
<dbReference type="EMBL" id="PPEA01000711">
    <property type="protein sequence ID" value="PQM44805.1"/>
    <property type="molecule type" value="Genomic_DNA"/>
</dbReference>
<proteinExistence type="predicted"/>
<dbReference type="AlphaFoldDB" id="A0A2S8BDT7"/>
<reference evidence="1 2" key="1">
    <citation type="journal article" date="2017" name="Int. J. Syst. Evol. Microbiol.">
        <title>Mycobacterium talmoniae sp. nov., a slowly growing mycobacterium isolated from human respiratory samples.</title>
        <authorList>
            <person name="Davidson R.M."/>
            <person name="DeGroote M.A."/>
            <person name="Marola J.L."/>
            <person name="Buss S."/>
            <person name="Jones V."/>
            <person name="McNeil M.R."/>
            <person name="Freifeld A.G."/>
            <person name="Elaine Epperson L."/>
            <person name="Hasan N.A."/>
            <person name="Jackson M."/>
            <person name="Iwen P.C."/>
            <person name="Salfinger M."/>
            <person name="Strong M."/>
        </authorList>
    </citation>
    <scope>NUCLEOTIDE SEQUENCE [LARGE SCALE GENOMIC DNA]</scope>
    <source>
        <strain evidence="1 2">ATCC BAA-2683</strain>
    </source>
</reference>
<gene>
    <name evidence="1" type="ORF">C1Y40_05033</name>
</gene>
<protein>
    <submittedName>
        <fullName evidence="1">Uncharacterized protein</fullName>
    </submittedName>
</protein>
<name>A0A2S8BDT7_9MYCO</name>
<evidence type="ECO:0000313" key="2">
    <source>
        <dbReference type="Proteomes" id="UP000238296"/>
    </source>
</evidence>
<dbReference type="Proteomes" id="UP000238296">
    <property type="component" value="Unassembled WGS sequence"/>
</dbReference>
<organism evidence="1 2">
    <name type="scientific">Mycobacterium talmoniae</name>
    <dbReference type="NCBI Taxonomy" id="1858794"/>
    <lineage>
        <taxon>Bacteria</taxon>
        <taxon>Bacillati</taxon>
        <taxon>Actinomycetota</taxon>
        <taxon>Actinomycetes</taxon>
        <taxon>Mycobacteriales</taxon>
        <taxon>Mycobacteriaceae</taxon>
        <taxon>Mycobacterium</taxon>
    </lineage>
</organism>
<evidence type="ECO:0000313" key="1">
    <source>
        <dbReference type="EMBL" id="PQM44805.1"/>
    </source>
</evidence>